<dbReference type="EMBL" id="PJEX01000037">
    <property type="protein sequence ID" value="TKW57697.1"/>
    <property type="molecule type" value="Genomic_DNA"/>
</dbReference>
<reference evidence="2 3" key="1">
    <citation type="journal article" date="2019" name="PLoS ONE">
        <title>Comparative genome analysis indicates high evolutionary potential of pathogenicity genes in Colletotrichum tanaceti.</title>
        <authorList>
            <person name="Lelwala R.V."/>
            <person name="Korhonen P.K."/>
            <person name="Young N.D."/>
            <person name="Scott J.B."/>
            <person name="Ades P.A."/>
            <person name="Gasser R.B."/>
            <person name="Taylor P.W.J."/>
        </authorList>
    </citation>
    <scope>NUCLEOTIDE SEQUENCE [LARGE SCALE GENOMIC DNA]</scope>
    <source>
        <strain evidence="2">BRIP57314</strain>
    </source>
</reference>
<sequence length="86" mass="9495">MSSPAADAQSQTAAGSLNARRRPDISHLPSQLIRSLGEISVTKREFRETRDKLHLHRPLSILRLPSTSSSSQARPCGMIEAEIKMD</sequence>
<comment type="caution">
    <text evidence="2">The sequence shown here is derived from an EMBL/GenBank/DDBJ whole genome shotgun (WGS) entry which is preliminary data.</text>
</comment>
<evidence type="ECO:0000313" key="3">
    <source>
        <dbReference type="Proteomes" id="UP000310108"/>
    </source>
</evidence>
<evidence type="ECO:0000256" key="1">
    <source>
        <dbReference type="SAM" id="MobiDB-lite"/>
    </source>
</evidence>
<protein>
    <submittedName>
        <fullName evidence="2">Uncharacterized protein</fullName>
    </submittedName>
</protein>
<dbReference type="AlphaFoldDB" id="A0A4U6XPH5"/>
<gene>
    <name evidence="2" type="ORF">CTA1_11547</name>
</gene>
<name>A0A4U6XPH5_9PEZI</name>
<accession>A0A4U6XPH5</accession>
<feature type="region of interest" description="Disordered" evidence="1">
    <location>
        <begin position="1"/>
        <end position="29"/>
    </location>
</feature>
<proteinExistence type="predicted"/>
<keyword evidence="3" id="KW-1185">Reference proteome</keyword>
<dbReference type="Proteomes" id="UP000310108">
    <property type="component" value="Unassembled WGS sequence"/>
</dbReference>
<organism evidence="2 3">
    <name type="scientific">Colletotrichum tanaceti</name>
    <dbReference type="NCBI Taxonomy" id="1306861"/>
    <lineage>
        <taxon>Eukaryota</taxon>
        <taxon>Fungi</taxon>
        <taxon>Dikarya</taxon>
        <taxon>Ascomycota</taxon>
        <taxon>Pezizomycotina</taxon>
        <taxon>Sordariomycetes</taxon>
        <taxon>Hypocreomycetidae</taxon>
        <taxon>Glomerellales</taxon>
        <taxon>Glomerellaceae</taxon>
        <taxon>Colletotrichum</taxon>
        <taxon>Colletotrichum destructivum species complex</taxon>
    </lineage>
</organism>
<feature type="compositionally biased region" description="Polar residues" evidence="1">
    <location>
        <begin position="1"/>
        <end position="15"/>
    </location>
</feature>
<evidence type="ECO:0000313" key="2">
    <source>
        <dbReference type="EMBL" id="TKW57697.1"/>
    </source>
</evidence>